<dbReference type="Proteomes" id="UP001492380">
    <property type="component" value="Unassembled WGS sequence"/>
</dbReference>
<protein>
    <submittedName>
        <fullName evidence="1">Uncharacterized protein</fullName>
    </submittedName>
</protein>
<accession>A0ABR1YYJ6</accession>
<gene>
    <name evidence="1" type="ORF">HDK90DRAFT_133195</name>
</gene>
<reference evidence="1 2" key="1">
    <citation type="submission" date="2024-04" db="EMBL/GenBank/DDBJ databases">
        <title>Phyllosticta paracitricarpa is synonymous to the EU quarantine fungus P. citricarpa based on phylogenomic analyses.</title>
        <authorList>
            <consortium name="Lawrence Berkeley National Laboratory"/>
            <person name="Van Ingen-Buijs V.A."/>
            <person name="Van Westerhoven A.C."/>
            <person name="Haridas S."/>
            <person name="Skiadas P."/>
            <person name="Martin F."/>
            <person name="Groenewald J.Z."/>
            <person name="Crous P.W."/>
            <person name="Seidl M.F."/>
        </authorList>
    </citation>
    <scope>NUCLEOTIDE SEQUENCE [LARGE SCALE GENOMIC DNA]</scope>
    <source>
        <strain evidence="1 2">CBS 123374</strain>
    </source>
</reference>
<dbReference type="EMBL" id="JBBWRZ010000002">
    <property type="protein sequence ID" value="KAK8243762.1"/>
    <property type="molecule type" value="Genomic_DNA"/>
</dbReference>
<proteinExistence type="predicted"/>
<evidence type="ECO:0000313" key="2">
    <source>
        <dbReference type="Proteomes" id="UP001492380"/>
    </source>
</evidence>
<keyword evidence="2" id="KW-1185">Reference proteome</keyword>
<sequence>MCQTDFFRSPTCHHHWLSLVQPCAPGFDLSNCSVYADRAVIKVSQLPPHPVREIARPHSCPLCDYRGRYDRAQMRIVRSTRNGIRIGRGPGWDDPGVDVRRGDAKCQVM</sequence>
<comment type="caution">
    <text evidence="1">The sequence shown here is derived from an EMBL/GenBank/DDBJ whole genome shotgun (WGS) entry which is preliminary data.</text>
</comment>
<organism evidence="1 2">
    <name type="scientific">Phyllosticta capitalensis</name>
    <dbReference type="NCBI Taxonomy" id="121624"/>
    <lineage>
        <taxon>Eukaryota</taxon>
        <taxon>Fungi</taxon>
        <taxon>Dikarya</taxon>
        <taxon>Ascomycota</taxon>
        <taxon>Pezizomycotina</taxon>
        <taxon>Dothideomycetes</taxon>
        <taxon>Dothideomycetes incertae sedis</taxon>
        <taxon>Botryosphaeriales</taxon>
        <taxon>Phyllostictaceae</taxon>
        <taxon>Phyllosticta</taxon>
    </lineage>
</organism>
<evidence type="ECO:0000313" key="1">
    <source>
        <dbReference type="EMBL" id="KAK8243762.1"/>
    </source>
</evidence>
<name>A0ABR1YYJ6_9PEZI</name>